<organism evidence="2 3">
    <name type="scientific">Tritrichomonas musculus</name>
    <dbReference type="NCBI Taxonomy" id="1915356"/>
    <lineage>
        <taxon>Eukaryota</taxon>
        <taxon>Metamonada</taxon>
        <taxon>Parabasalia</taxon>
        <taxon>Tritrichomonadida</taxon>
        <taxon>Tritrichomonadidae</taxon>
        <taxon>Tritrichomonas</taxon>
    </lineage>
</organism>
<dbReference type="Proteomes" id="UP001470230">
    <property type="component" value="Unassembled WGS sequence"/>
</dbReference>
<evidence type="ECO:0000256" key="1">
    <source>
        <dbReference type="ARBA" id="ARBA00011047"/>
    </source>
</evidence>
<name>A0ABR2JRX4_9EUKA</name>
<accession>A0ABR2JRX4</accession>
<reference evidence="2 3" key="1">
    <citation type="submission" date="2024-04" db="EMBL/GenBank/DDBJ databases">
        <title>Tritrichomonas musculus Genome.</title>
        <authorList>
            <person name="Alves-Ferreira E."/>
            <person name="Grigg M."/>
            <person name="Lorenzi H."/>
            <person name="Galac M."/>
        </authorList>
    </citation>
    <scope>NUCLEOTIDE SEQUENCE [LARGE SCALE GENOMIC DNA]</scope>
    <source>
        <strain evidence="2 3">EAF2021</strain>
    </source>
</reference>
<dbReference type="Pfam" id="PF07065">
    <property type="entry name" value="D123"/>
    <property type="match status" value="1"/>
</dbReference>
<evidence type="ECO:0008006" key="4">
    <source>
        <dbReference type="Google" id="ProtNLM"/>
    </source>
</evidence>
<dbReference type="InterPro" id="IPR009772">
    <property type="entry name" value="CDC123"/>
</dbReference>
<proteinExistence type="inferred from homology"/>
<comment type="caution">
    <text evidence="2">The sequence shown here is derived from an EMBL/GenBank/DDBJ whole genome shotgun (WGS) entry which is preliminary data.</text>
</comment>
<dbReference type="PANTHER" id="PTHR15323">
    <property type="entry name" value="D123 PROTEIN"/>
    <property type="match status" value="1"/>
</dbReference>
<evidence type="ECO:0000313" key="2">
    <source>
        <dbReference type="EMBL" id="KAK8881454.1"/>
    </source>
</evidence>
<evidence type="ECO:0000313" key="3">
    <source>
        <dbReference type="Proteomes" id="UP001470230"/>
    </source>
</evidence>
<protein>
    <recommendedName>
        <fullName evidence="4">Cell division cycle protein 123</fullName>
    </recommendedName>
</protein>
<gene>
    <name evidence="2" type="ORF">M9Y10_004190</name>
</gene>
<sequence length="374" mass="44797">MSKESFEFPKVLEHDDYVESWYPIISDLTFKTWIFKFSLEEGILLHRIVRSTFRHEAITESDQASLDTFLSKVSNFFEKVKSESPENSGYFLRLGSRSLKDAVLYSKNAFKRLKDLLYEKYLDEYKSLQLETREDKINWVNQKSQMKDLYNISECDIKALKCNNISDMFELFFNSERILVDLGREIKMTSPHFSLNFRLWDDRLDYQNEFRGFVYHHKFCALTQYDDRLYYDHVYKNKELILKSITDLYENKVRPNMQSNCPFADGTYIIDFGIIFLDKDNVEAFVIEINRFEKTTGPSLFSWEKDIETLTGQKDFEFRLIKENQYSNVDYEHIIYPDFISFKNQVKAKVVNDNKTFIERYLTWRNDVVPQKSD</sequence>
<comment type="similarity">
    <text evidence="1">Belongs to the CDC123 family.</text>
</comment>
<dbReference type="PANTHER" id="PTHR15323:SF6">
    <property type="entry name" value="CELL DIVISION CYCLE PROTEIN 123 HOMOLOG"/>
    <property type="match status" value="1"/>
</dbReference>
<dbReference type="EMBL" id="JAPFFF010000010">
    <property type="protein sequence ID" value="KAK8881454.1"/>
    <property type="molecule type" value="Genomic_DNA"/>
</dbReference>
<keyword evidence="3" id="KW-1185">Reference proteome</keyword>